<gene>
    <name evidence="1" type="ORF">B9L19_03455</name>
</gene>
<dbReference type="KEGG" id="gtm:GT3921_04590"/>
<keyword evidence="2" id="KW-1185">Reference proteome</keyword>
<comment type="caution">
    <text evidence="1">The sequence shown here is derived from an EMBL/GenBank/DDBJ whole genome shotgun (WGS) entry which is preliminary data.</text>
</comment>
<evidence type="ECO:0000313" key="2">
    <source>
        <dbReference type="Proteomes" id="UP000198378"/>
    </source>
</evidence>
<sequence>MMMLWQKLGAALKKVQGRLNSSELSEEVRELELSKLKALTEVFYYIENYLLWHEPSDDLMKKYNLWAGRLKEPLNMSKDAVRASNNRFNAEIERKVGESTIDSIVNSSSHEELKGAMEQFRISSGLRNIKRSYLVDLLAFCTQKHGGGAFSLRNPMYLIDILSDLTAKVDLSPEEKFLIFQANHDRTSAKYGQEDEGKRVILRGILEHDDEAFSTTKEAFRLYNSSQIEFDIVLLAIESDLETLDKSSERREG</sequence>
<dbReference type="RefSeq" id="WP_089113839.1">
    <property type="nucleotide sequence ID" value="NZ_CP018058.1"/>
</dbReference>
<name>A0A226QCA9_9BACL</name>
<proteinExistence type="predicted"/>
<organism evidence="1 2">
    <name type="scientific">Geobacillus thermocatenulatus</name>
    <dbReference type="NCBI Taxonomy" id="33938"/>
    <lineage>
        <taxon>Bacteria</taxon>
        <taxon>Bacillati</taxon>
        <taxon>Bacillota</taxon>
        <taxon>Bacilli</taxon>
        <taxon>Bacillales</taxon>
        <taxon>Anoxybacillaceae</taxon>
        <taxon>Geobacillus</taxon>
        <taxon>Geobacillus thermoleovorans group</taxon>
    </lineage>
</organism>
<dbReference type="AlphaFoldDB" id="A0A226QCA9"/>
<accession>A0A226QCA9</accession>
<reference evidence="1 2" key="1">
    <citation type="submission" date="2017-05" db="EMBL/GenBank/DDBJ databases">
        <title>The genome sequence of Geobacillus thermocatenulatus DSM 730.</title>
        <authorList>
            <person name="Ramaloko W.T."/>
            <person name="Koen N."/>
            <person name="Polliack S."/>
            <person name="Aliyu H."/>
            <person name="Lebre P."/>
            <person name="Mohr T."/>
            <person name="Oswald F."/>
            <person name="Zwick M."/>
            <person name="Neumann A."/>
            <person name="Syldatk C."/>
            <person name="Cowan D."/>
            <person name="De Maayer P."/>
        </authorList>
    </citation>
    <scope>NUCLEOTIDE SEQUENCE [LARGE SCALE GENOMIC DNA]</scope>
    <source>
        <strain evidence="1 2">BGSC 93A1</strain>
    </source>
</reference>
<evidence type="ECO:0000313" key="1">
    <source>
        <dbReference type="EMBL" id="OXB89150.1"/>
    </source>
</evidence>
<dbReference type="Proteomes" id="UP000198378">
    <property type="component" value="Unassembled WGS sequence"/>
</dbReference>
<protein>
    <submittedName>
        <fullName evidence="1">Uncharacterized protein</fullName>
    </submittedName>
</protein>
<dbReference type="EMBL" id="NEWK01000001">
    <property type="protein sequence ID" value="OXB89150.1"/>
    <property type="molecule type" value="Genomic_DNA"/>
</dbReference>